<dbReference type="Bgee" id="ENSPREG00000006972">
    <property type="expression patterns" value="Expressed in caudal fin and 1 other cell type or tissue"/>
</dbReference>
<evidence type="ECO:0000256" key="1">
    <source>
        <dbReference type="ARBA" id="ARBA00022490"/>
    </source>
</evidence>
<evidence type="ECO:0000256" key="2">
    <source>
        <dbReference type="ARBA" id="ARBA00022694"/>
    </source>
</evidence>
<dbReference type="SUPFAM" id="SSF52402">
    <property type="entry name" value="Adenine nucleotide alpha hydrolases-like"/>
    <property type="match status" value="1"/>
</dbReference>
<keyword evidence="1 3" id="KW-0963">Cytoplasm</keyword>
<reference evidence="4" key="2">
    <citation type="submission" date="2025-08" db="UniProtKB">
        <authorList>
            <consortium name="Ensembl"/>
        </authorList>
    </citation>
    <scope>IDENTIFICATION</scope>
    <source>
        <strain evidence="4">Guanapo</strain>
    </source>
</reference>
<protein>
    <recommendedName>
        <fullName evidence="3">Cytoplasmic tRNA 2-thiolation protein 2</fullName>
    </recommendedName>
</protein>
<dbReference type="PANTHER" id="PTHR20882">
    <property type="entry name" value="CYTOPLASMIC TRNA 2-THIOLATION PROTEIN 2"/>
    <property type="match status" value="1"/>
</dbReference>
<dbReference type="STRING" id="8081.ENSPREP00000010239"/>
<dbReference type="OMA" id="KQRKQMM"/>
<proteinExistence type="inferred from homology"/>
<dbReference type="Pfam" id="PF10288">
    <property type="entry name" value="CTU2"/>
    <property type="match status" value="1"/>
</dbReference>
<comment type="similarity">
    <text evidence="3">Belongs to the CTU2/NCS2 family.</text>
</comment>
<reference evidence="5" key="1">
    <citation type="submission" date="2013-11" db="EMBL/GenBank/DDBJ databases">
        <title>The genomic landscape of the Guanapo guppy.</title>
        <authorList>
            <person name="Kuenstner A."/>
            <person name="Dreyer C."/>
        </authorList>
    </citation>
    <scope>NUCLEOTIDE SEQUENCE</scope>
    <source>
        <strain evidence="5">Guanapo</strain>
    </source>
</reference>
<dbReference type="Ensembl" id="ENSPRET00000010356.1">
    <property type="protein sequence ID" value="ENSPREP00000010239.1"/>
    <property type="gene ID" value="ENSPREG00000006972.1"/>
</dbReference>
<dbReference type="GO" id="GO:0032447">
    <property type="term" value="P:protein urmylation"/>
    <property type="evidence" value="ECO:0007669"/>
    <property type="project" value="UniProtKB-UniRule"/>
</dbReference>
<dbReference type="GO" id="GO:0016783">
    <property type="term" value="F:sulfurtransferase activity"/>
    <property type="evidence" value="ECO:0007669"/>
    <property type="project" value="TreeGrafter"/>
</dbReference>
<dbReference type="GO" id="GO:0005829">
    <property type="term" value="C:cytosol"/>
    <property type="evidence" value="ECO:0007669"/>
    <property type="project" value="TreeGrafter"/>
</dbReference>
<name>A0A3P9NL29_POERE</name>
<sequence>MCQVEEEYHEQLERVDTPSASKKCVKCKEELAAVVIRAGDAYCRKCFRESFIHKFRAMLGKTRVIFPGEKGVSQNAHKKLRFFPGIVYIDEGGALGQCKEMRQKTTSELCDMFRSTGFPFYILPLEQVLDLPGSVLTPSPLSDQPGSAYKAAVDLFLQRGDSSSDGKAEEQECVSLPAVQESHTWLLQQLIGSAQTLTAKQDLLNTLRQHLLVHTARTRGYSKLMQGDSCTRLAVKLLTSISLGRGAQLAQDTGFSDCRYGDVTVVRPMREYSAKEIAYYNHMFKVPSVVIPNLDTKMPDKASIQRLTQSFVTKLQADFHSTVNTIYRSVWTEVQHHCTAKTFNLISGLVSCSNIFKYLEIKQN</sequence>
<dbReference type="InterPro" id="IPR019407">
    <property type="entry name" value="CTU2"/>
</dbReference>
<dbReference type="GO" id="GO:0016779">
    <property type="term" value="F:nucleotidyltransferase activity"/>
    <property type="evidence" value="ECO:0007669"/>
    <property type="project" value="UniProtKB-UniRule"/>
</dbReference>
<dbReference type="AlphaFoldDB" id="A0A3P9NL29"/>
<gene>
    <name evidence="3" type="primary">CTU2</name>
    <name evidence="3" type="synonym">NCS2</name>
</gene>
<dbReference type="InterPro" id="IPR014729">
    <property type="entry name" value="Rossmann-like_a/b/a_fold"/>
</dbReference>
<dbReference type="UniPathway" id="UPA00988"/>
<evidence type="ECO:0000256" key="3">
    <source>
        <dbReference type="HAMAP-Rule" id="MF_03054"/>
    </source>
</evidence>
<evidence type="ECO:0000313" key="5">
    <source>
        <dbReference type="Proteomes" id="UP000242638"/>
    </source>
</evidence>
<evidence type="ECO:0000313" key="4">
    <source>
        <dbReference type="Ensembl" id="ENSPREP00000010239.1"/>
    </source>
</evidence>
<dbReference type="Proteomes" id="UP000242638">
    <property type="component" value="Unassembled WGS sequence"/>
</dbReference>
<dbReference type="GeneTree" id="ENSGT00390000008797"/>
<comment type="subcellular location">
    <subcellularLocation>
        <location evidence="3">Cytoplasm</location>
    </subcellularLocation>
</comment>
<dbReference type="HAMAP" id="MF_03054">
    <property type="entry name" value="CTU2"/>
    <property type="match status" value="1"/>
</dbReference>
<dbReference type="Gene3D" id="3.40.50.620">
    <property type="entry name" value="HUPs"/>
    <property type="match status" value="1"/>
</dbReference>
<comment type="function">
    <text evidence="3">Plays a central role in 2-thiolation of mcm(5)S(2)U at tRNA wobble positions of tRNA(Lys), tRNA(Glu) and tRNA(Gln). May act by forming a heterodimer with CTU1/ATPBD3 that ligates sulfur from thiocarboxylated URM1 onto the uridine of tRNAs at wobble position.</text>
</comment>
<organism evidence="4 5">
    <name type="scientific">Poecilia reticulata</name>
    <name type="common">Guppy</name>
    <name type="synonym">Acanthophacelus reticulatus</name>
    <dbReference type="NCBI Taxonomy" id="8081"/>
    <lineage>
        <taxon>Eukaryota</taxon>
        <taxon>Metazoa</taxon>
        <taxon>Chordata</taxon>
        <taxon>Craniata</taxon>
        <taxon>Vertebrata</taxon>
        <taxon>Euteleostomi</taxon>
        <taxon>Actinopterygii</taxon>
        <taxon>Neopterygii</taxon>
        <taxon>Teleostei</taxon>
        <taxon>Neoteleostei</taxon>
        <taxon>Acanthomorphata</taxon>
        <taxon>Ovalentaria</taxon>
        <taxon>Atherinomorphae</taxon>
        <taxon>Cyprinodontiformes</taxon>
        <taxon>Poeciliidae</taxon>
        <taxon>Poeciliinae</taxon>
        <taxon>Poecilia</taxon>
    </lineage>
</organism>
<keyword evidence="5" id="KW-1185">Reference proteome</keyword>
<dbReference type="GO" id="GO:0000049">
    <property type="term" value="F:tRNA binding"/>
    <property type="evidence" value="ECO:0007669"/>
    <property type="project" value="InterPro"/>
</dbReference>
<reference evidence="4" key="3">
    <citation type="submission" date="2025-09" db="UniProtKB">
        <authorList>
            <consortium name="Ensembl"/>
        </authorList>
    </citation>
    <scope>IDENTIFICATION</scope>
    <source>
        <strain evidence="4">Guanapo</strain>
    </source>
</reference>
<accession>A0A3P9NL29</accession>
<dbReference type="PANTHER" id="PTHR20882:SF14">
    <property type="entry name" value="CYTOPLASMIC TRNA 2-THIOLATION PROTEIN 2"/>
    <property type="match status" value="1"/>
</dbReference>
<keyword evidence="2 3" id="KW-0819">tRNA processing</keyword>
<comment type="pathway">
    <text evidence="3">tRNA modification; 5-methoxycarbonylmethyl-2-thiouridine-tRNA biosynthesis.</text>
</comment>
<dbReference type="GO" id="GO:0002143">
    <property type="term" value="P:tRNA wobble position uridine thiolation"/>
    <property type="evidence" value="ECO:0007669"/>
    <property type="project" value="TreeGrafter"/>
</dbReference>